<dbReference type="OMA" id="VIGSWCD"/>
<dbReference type="GO" id="GO:0005789">
    <property type="term" value="C:endoplasmic reticulum membrane"/>
    <property type="evidence" value="ECO:0007669"/>
    <property type="project" value="UniProtKB-SubCell"/>
</dbReference>
<sequence length="281" mass="32013">MEEIRGQIIDPANVERMNVGDLNFQGSVDDHENAPRITEPENFGSTRVAEEKESRPVKETTGAKLTPKGEIVTPEEKKPKIDQKVATCVFSREQICDLMRWRDAKKTALIFTPAFFLLVAACFLPILSVFFYSLFFVIVFSITLRLLLLMRHYFAKSDQSDIESCLQNVNLKIDESALHHFVDSAVNRWNENVPALHDIFAAKNVKHTLLAGFSFWLAACLTRHISTPALLLLVLTAFFTLPKFYEVYKTPIDKNLKIVNEKYAKTRDLLKEKISGSKKSD</sequence>
<keyword evidence="3 6" id="KW-0256">Endoplasmic reticulum</keyword>
<feature type="region of interest" description="Disordered" evidence="7">
    <location>
        <begin position="23"/>
        <end position="63"/>
    </location>
</feature>
<evidence type="ECO:0000256" key="5">
    <source>
        <dbReference type="ARBA" id="ARBA00023136"/>
    </source>
</evidence>
<feature type="transmembrane region" description="Helical" evidence="6">
    <location>
        <begin position="213"/>
        <end position="239"/>
    </location>
</feature>
<organism evidence="9 10">
    <name type="scientific">Romanomermis culicivorax</name>
    <name type="common">Nematode worm</name>
    <dbReference type="NCBI Taxonomy" id="13658"/>
    <lineage>
        <taxon>Eukaryota</taxon>
        <taxon>Metazoa</taxon>
        <taxon>Ecdysozoa</taxon>
        <taxon>Nematoda</taxon>
        <taxon>Enoplea</taxon>
        <taxon>Dorylaimia</taxon>
        <taxon>Mermithida</taxon>
        <taxon>Mermithoidea</taxon>
        <taxon>Mermithidae</taxon>
        <taxon>Romanomermis</taxon>
    </lineage>
</organism>
<dbReference type="Proteomes" id="UP000887565">
    <property type="component" value="Unplaced"/>
</dbReference>
<evidence type="ECO:0000256" key="6">
    <source>
        <dbReference type="RuleBase" id="RU363132"/>
    </source>
</evidence>
<evidence type="ECO:0000256" key="2">
    <source>
        <dbReference type="ARBA" id="ARBA00022692"/>
    </source>
</evidence>
<protein>
    <recommendedName>
        <fullName evidence="6">Reticulon-like protein</fullName>
    </recommendedName>
</protein>
<dbReference type="InterPro" id="IPR046964">
    <property type="entry name" value="RTN1-4"/>
</dbReference>
<evidence type="ECO:0000313" key="9">
    <source>
        <dbReference type="Proteomes" id="UP000887565"/>
    </source>
</evidence>
<name>A0A915KM55_ROMCU</name>
<dbReference type="PANTHER" id="PTHR45799:SF2">
    <property type="entry name" value="RETICULON-LIKE PROTEIN"/>
    <property type="match status" value="1"/>
</dbReference>
<dbReference type="PROSITE" id="PS50845">
    <property type="entry name" value="RETICULON"/>
    <property type="match status" value="1"/>
</dbReference>
<evidence type="ECO:0000256" key="3">
    <source>
        <dbReference type="ARBA" id="ARBA00022824"/>
    </source>
</evidence>
<evidence type="ECO:0000256" key="1">
    <source>
        <dbReference type="ARBA" id="ARBA00004477"/>
    </source>
</evidence>
<evidence type="ECO:0000259" key="8">
    <source>
        <dbReference type="PROSITE" id="PS50845"/>
    </source>
</evidence>
<feature type="transmembrane region" description="Helical" evidence="6">
    <location>
        <begin position="132"/>
        <end position="150"/>
    </location>
</feature>
<keyword evidence="4 6" id="KW-1133">Transmembrane helix</keyword>
<keyword evidence="2 6" id="KW-0812">Transmembrane</keyword>
<dbReference type="PANTHER" id="PTHR45799">
    <property type="entry name" value="RETICULON-LIKE PROTEIN"/>
    <property type="match status" value="1"/>
</dbReference>
<dbReference type="Pfam" id="PF02453">
    <property type="entry name" value="Reticulon"/>
    <property type="match status" value="1"/>
</dbReference>
<dbReference type="WBParaSite" id="nRc.2.0.1.t38876-RA">
    <property type="protein sequence ID" value="nRc.2.0.1.t38876-RA"/>
    <property type="gene ID" value="nRc.2.0.1.g38876"/>
</dbReference>
<dbReference type="InterPro" id="IPR003388">
    <property type="entry name" value="Reticulon"/>
</dbReference>
<dbReference type="AlphaFoldDB" id="A0A915KM55"/>
<accession>A0A915KM55</accession>
<feature type="transmembrane region" description="Helical" evidence="6">
    <location>
        <begin position="108"/>
        <end position="126"/>
    </location>
</feature>
<evidence type="ECO:0000256" key="4">
    <source>
        <dbReference type="ARBA" id="ARBA00022989"/>
    </source>
</evidence>
<keyword evidence="9" id="KW-1185">Reference proteome</keyword>
<evidence type="ECO:0000313" key="10">
    <source>
        <dbReference type="WBParaSite" id="nRc.2.0.1.t38876-RA"/>
    </source>
</evidence>
<feature type="domain" description="Reticulon" evidence="8">
    <location>
        <begin position="95"/>
        <end position="281"/>
    </location>
</feature>
<evidence type="ECO:0000256" key="7">
    <source>
        <dbReference type="SAM" id="MobiDB-lite"/>
    </source>
</evidence>
<feature type="compositionally biased region" description="Basic and acidic residues" evidence="7">
    <location>
        <begin position="48"/>
        <end position="58"/>
    </location>
</feature>
<reference evidence="10" key="1">
    <citation type="submission" date="2022-11" db="UniProtKB">
        <authorList>
            <consortium name="WormBaseParasite"/>
        </authorList>
    </citation>
    <scope>IDENTIFICATION</scope>
</reference>
<keyword evidence="5 6" id="KW-0472">Membrane</keyword>
<proteinExistence type="predicted"/>
<comment type="subcellular location">
    <subcellularLocation>
        <location evidence="1 6">Endoplasmic reticulum membrane</location>
        <topology evidence="1 6">Multi-pass membrane protein</topology>
    </subcellularLocation>
</comment>